<dbReference type="AlphaFoldDB" id="A0AAU2A0V7"/>
<organism evidence="1">
    <name type="scientific">Streptomyces sp. NBC_00093</name>
    <dbReference type="NCBI Taxonomy" id="2975649"/>
    <lineage>
        <taxon>Bacteria</taxon>
        <taxon>Bacillati</taxon>
        <taxon>Actinomycetota</taxon>
        <taxon>Actinomycetes</taxon>
        <taxon>Kitasatosporales</taxon>
        <taxon>Streptomycetaceae</taxon>
        <taxon>Streptomyces</taxon>
    </lineage>
</organism>
<dbReference type="Pfam" id="PF05630">
    <property type="entry name" value="NPP1"/>
    <property type="match status" value="1"/>
</dbReference>
<dbReference type="PANTHER" id="PTHR33657:SF6">
    <property type="entry name" value="SECRETED PROTEIN"/>
    <property type="match status" value="1"/>
</dbReference>
<dbReference type="EMBL" id="CP108222">
    <property type="protein sequence ID" value="WTT18259.1"/>
    <property type="molecule type" value="Genomic_DNA"/>
</dbReference>
<reference evidence="1" key="1">
    <citation type="submission" date="2022-10" db="EMBL/GenBank/DDBJ databases">
        <title>The complete genomes of actinobacterial strains from the NBC collection.</title>
        <authorList>
            <person name="Joergensen T.S."/>
            <person name="Alvarez Arevalo M."/>
            <person name="Sterndorff E.B."/>
            <person name="Faurdal D."/>
            <person name="Vuksanovic O."/>
            <person name="Mourched A.-S."/>
            <person name="Charusanti P."/>
            <person name="Shaw S."/>
            <person name="Blin K."/>
            <person name="Weber T."/>
        </authorList>
    </citation>
    <scope>NUCLEOTIDE SEQUENCE</scope>
    <source>
        <strain evidence="1">NBC_00093</strain>
    </source>
</reference>
<accession>A0AAU2A0V7</accession>
<name>A0AAU2A0V7_9ACTN</name>
<evidence type="ECO:0000313" key="1">
    <source>
        <dbReference type="EMBL" id="WTT18259.1"/>
    </source>
</evidence>
<dbReference type="PANTHER" id="PTHR33657">
    <property type="entry name" value="DOMAIN PROTEIN, PUTATIVE (AFU_ORTHOLOGUE AFUA_5G00600)-RELATED"/>
    <property type="match status" value="1"/>
</dbReference>
<dbReference type="PIRSF" id="PIRSF029958">
    <property type="entry name" value="Necrosis-inducing_protein"/>
    <property type="match status" value="1"/>
</dbReference>
<gene>
    <name evidence="1" type="ORF">OHA22_23315</name>
</gene>
<proteinExistence type="predicted"/>
<sequence>MPQATQATQTVTAGTSATTVPAVKNRRKSRFAKSALVALSATGLTVGLTGSANAAVLNPLPWNASTFQNKYMPLFDYDSDSCFPVAAVDASGKLNGGLDNTGSITGGCRHPGKANTYSQGWCKNGWCAYVYALYFEKDQTLNGADAFGHRHDWESVVVFQKQGEESPRFLSASRHGGYSTHPINEVPMGKVNNEPNYNRVEIVYHKDGASTHAFRFAKWGESPVVWGNGTWDRPALVTMENMADAPRNALWNSKWGKANFPLTGNLQANINKAREADSRAKSAIPAF</sequence>
<dbReference type="InterPro" id="IPR008701">
    <property type="entry name" value="NPP1"/>
</dbReference>
<protein>
    <submittedName>
        <fullName evidence="1">NPP1 family protein</fullName>
    </submittedName>
</protein>